<sequence>MPSQSPSPAISSSGDQQSPSPSPRISFSFDAVPDSEMDRIALASDRDFEFHLADPAPMLAADELFSGGKLVPLHSRCEIPHPQPSPEPFDPSPRAPTCSIRWRDLLALRAKLNRKPSSNPETKKPPISNPNPNPNPRSHSRSSIEPSLSLPLLRSSGEDREESPGMKARKRRPARRARVVTVESPRMNSSGRVVFHGLERSSSGGNGAARIQVRVRPVINVPVGSLIGGSGGGGGGGGGHLKGGSVLGFGIQSSRRKAMQSESVKL</sequence>
<accession>A0ACB7VI00</accession>
<keyword evidence="2" id="KW-1185">Reference proteome</keyword>
<name>A0ACB7VI00_DIOAL</name>
<gene>
    <name evidence="1" type="ORF">IHE45_08G026900</name>
</gene>
<reference evidence="2" key="1">
    <citation type="journal article" date="2022" name="Nat. Commun.">
        <title>Chromosome evolution and the genetic basis of agronomically important traits in greater yam.</title>
        <authorList>
            <person name="Bredeson J.V."/>
            <person name="Lyons J.B."/>
            <person name="Oniyinde I.O."/>
            <person name="Okereke N.R."/>
            <person name="Kolade O."/>
            <person name="Nnabue I."/>
            <person name="Nwadili C.O."/>
            <person name="Hribova E."/>
            <person name="Parker M."/>
            <person name="Nwogha J."/>
            <person name="Shu S."/>
            <person name="Carlson J."/>
            <person name="Kariba R."/>
            <person name="Muthemba S."/>
            <person name="Knop K."/>
            <person name="Barton G.J."/>
            <person name="Sherwood A.V."/>
            <person name="Lopez-Montes A."/>
            <person name="Asiedu R."/>
            <person name="Jamnadass R."/>
            <person name="Muchugi A."/>
            <person name="Goodstein D."/>
            <person name="Egesi C.N."/>
            <person name="Featherston J."/>
            <person name="Asfaw A."/>
            <person name="Simpson G.G."/>
            <person name="Dolezel J."/>
            <person name="Hendre P.S."/>
            <person name="Van Deynze A."/>
            <person name="Kumar P.L."/>
            <person name="Obidiegwu J.E."/>
            <person name="Bhattacharjee R."/>
            <person name="Rokhsar D.S."/>
        </authorList>
    </citation>
    <scope>NUCLEOTIDE SEQUENCE [LARGE SCALE GENOMIC DNA]</scope>
    <source>
        <strain evidence="2">cv. TDa95/00328</strain>
    </source>
</reference>
<comment type="caution">
    <text evidence="1">The sequence shown here is derived from an EMBL/GenBank/DDBJ whole genome shotgun (WGS) entry which is preliminary data.</text>
</comment>
<evidence type="ECO:0000313" key="2">
    <source>
        <dbReference type="Proteomes" id="UP000827976"/>
    </source>
</evidence>
<proteinExistence type="predicted"/>
<dbReference type="Proteomes" id="UP000827976">
    <property type="component" value="Chromosome 8"/>
</dbReference>
<evidence type="ECO:0000313" key="1">
    <source>
        <dbReference type="EMBL" id="KAH7673736.1"/>
    </source>
</evidence>
<dbReference type="EMBL" id="CM037018">
    <property type="protein sequence ID" value="KAH7673736.1"/>
    <property type="molecule type" value="Genomic_DNA"/>
</dbReference>
<protein>
    <submittedName>
        <fullName evidence="1">Uncharacterized protein</fullName>
    </submittedName>
</protein>
<organism evidence="1 2">
    <name type="scientific">Dioscorea alata</name>
    <name type="common">Purple yam</name>
    <dbReference type="NCBI Taxonomy" id="55571"/>
    <lineage>
        <taxon>Eukaryota</taxon>
        <taxon>Viridiplantae</taxon>
        <taxon>Streptophyta</taxon>
        <taxon>Embryophyta</taxon>
        <taxon>Tracheophyta</taxon>
        <taxon>Spermatophyta</taxon>
        <taxon>Magnoliopsida</taxon>
        <taxon>Liliopsida</taxon>
        <taxon>Dioscoreales</taxon>
        <taxon>Dioscoreaceae</taxon>
        <taxon>Dioscorea</taxon>
    </lineage>
</organism>